<keyword evidence="6" id="KW-0249">Electron transport</keyword>
<evidence type="ECO:0000259" key="8">
    <source>
        <dbReference type="PROSITE" id="PS50855"/>
    </source>
</evidence>
<feature type="transmembrane region" description="Helical" evidence="7">
    <location>
        <begin position="343"/>
        <end position="369"/>
    </location>
</feature>
<evidence type="ECO:0000256" key="5">
    <source>
        <dbReference type="ARBA" id="ARBA00023136"/>
    </source>
</evidence>
<gene>
    <name evidence="9" type="primary">coxN_2</name>
    <name evidence="9" type="ORF">HRbin17_00963</name>
</gene>
<keyword evidence="3 6" id="KW-0812">Transmembrane</keyword>
<dbReference type="GO" id="GO:0015990">
    <property type="term" value="P:electron transport coupled proton transport"/>
    <property type="evidence" value="ECO:0007669"/>
    <property type="project" value="TreeGrafter"/>
</dbReference>
<dbReference type="AlphaFoldDB" id="A0A2H5XB83"/>
<feature type="transmembrane region" description="Helical" evidence="7">
    <location>
        <begin position="460"/>
        <end position="479"/>
    </location>
</feature>
<dbReference type="GO" id="GO:0020037">
    <property type="term" value="F:heme binding"/>
    <property type="evidence" value="ECO:0007669"/>
    <property type="project" value="InterPro"/>
</dbReference>
<feature type="transmembrane region" description="Helical" evidence="7">
    <location>
        <begin position="499"/>
        <end position="521"/>
    </location>
</feature>
<sequence>MAHEHTVVTELPLWRRLLRFSTDHKDIGLQYFFTAWAMAIIGGFLAFIIRWQLGFPTQVKPAPWLSWLFPHGAEGGVLKPEFYYALVTMHGTIMVFFFQTAILSGGFGNFLIPLQIGARDMAFPFLNGLSYWVFWAACIVLLLGFAVEGGAAAGGWTAYPPLSALKEAMPGSGWGMTLWLLAMALFIVSSTMGSLNYITTVLNLRTKGMTMFRLPFTTWTLFLAAILGLLTFPVLTAGALMLLLDRHLGTSFFVPTVHIAGKLIERGNGNPILWQHLFWFLGHPEVYILVLPALGFVGDIVATFARKPFYAYRLAVLGLIGIAFLSCLVWAHHQFVSGMNPYLAFPFSLLTILVSVPFATVLLCIAGTLWGGNIRFTTPMLFAIGFLSLVVTGGFGGLSLGVAANDLHLHDTYYVVGHFHVIMGSSVLFAIYAATYFWFPKMFGRMMNERLGKWHFWLSLFGVYGVFLPMHYLGLSGMMRRIYTLLEYDFLKHLQPINTFISVAAFVLIAAQALFVVNFFWSLKRGEQASANPWGATTLEWQTSSPPPHGNWGTELPAVYRWAYDYSPPDSPTDFRPQTEPLPASQ</sequence>
<proteinExistence type="inferred from homology"/>
<dbReference type="GO" id="GO:0016491">
    <property type="term" value="F:oxidoreductase activity"/>
    <property type="evidence" value="ECO:0007669"/>
    <property type="project" value="UniProtKB-KW"/>
</dbReference>
<accession>A0A2H5XB83</accession>
<evidence type="ECO:0000256" key="1">
    <source>
        <dbReference type="ARBA" id="ARBA00004141"/>
    </source>
</evidence>
<feature type="transmembrane region" description="Helical" evidence="7">
    <location>
        <begin position="286"/>
        <end position="305"/>
    </location>
</feature>
<dbReference type="GO" id="GO:0016020">
    <property type="term" value="C:membrane"/>
    <property type="evidence" value="ECO:0007669"/>
    <property type="project" value="UniProtKB-SubCell"/>
</dbReference>
<keyword evidence="5 7" id="KW-0472">Membrane</keyword>
<reference evidence="10" key="1">
    <citation type="submission" date="2017-09" db="EMBL/GenBank/DDBJ databases">
        <title>Metaegenomics of thermophilic ammonia-oxidizing enrichment culture.</title>
        <authorList>
            <person name="Kato S."/>
            <person name="Suzuki K."/>
        </authorList>
    </citation>
    <scope>NUCLEOTIDE SEQUENCE [LARGE SCALE GENOMIC DNA]</scope>
</reference>
<dbReference type="GO" id="GO:0004129">
    <property type="term" value="F:cytochrome-c oxidase activity"/>
    <property type="evidence" value="ECO:0007669"/>
    <property type="project" value="InterPro"/>
</dbReference>
<feature type="transmembrane region" description="Helical" evidence="7">
    <location>
        <begin position="219"/>
        <end position="244"/>
    </location>
</feature>
<dbReference type="InterPro" id="IPR023615">
    <property type="entry name" value="Cyt_c_Oxase_su1_BS"/>
</dbReference>
<evidence type="ECO:0000256" key="4">
    <source>
        <dbReference type="ARBA" id="ARBA00022989"/>
    </source>
</evidence>
<dbReference type="PANTHER" id="PTHR10422">
    <property type="entry name" value="CYTOCHROME C OXIDASE SUBUNIT 1"/>
    <property type="match status" value="1"/>
</dbReference>
<evidence type="ECO:0000256" key="3">
    <source>
        <dbReference type="ARBA" id="ARBA00022692"/>
    </source>
</evidence>
<protein>
    <submittedName>
        <fullName evidence="9">Alternative cytochrome c oxidase subunit 1</fullName>
        <ecNumber evidence="9">1.9.3.1</ecNumber>
    </submittedName>
</protein>
<keyword evidence="6" id="KW-0349">Heme</keyword>
<dbReference type="EC" id="1.9.3.1" evidence="9"/>
<dbReference type="PROSITE" id="PS00077">
    <property type="entry name" value="COX1_CUB"/>
    <property type="match status" value="1"/>
</dbReference>
<dbReference type="GO" id="GO:0022904">
    <property type="term" value="P:respiratory electron transport chain"/>
    <property type="evidence" value="ECO:0007669"/>
    <property type="project" value="TreeGrafter"/>
</dbReference>
<comment type="caution">
    <text evidence="9">The sequence shown here is derived from an EMBL/GenBank/DDBJ whole genome shotgun (WGS) entry which is preliminary data.</text>
</comment>
<dbReference type="Pfam" id="PF00115">
    <property type="entry name" value="COX1"/>
    <property type="match status" value="1"/>
</dbReference>
<evidence type="ECO:0000313" key="9">
    <source>
        <dbReference type="EMBL" id="GBC98451.1"/>
    </source>
</evidence>
<dbReference type="InterPro" id="IPR000883">
    <property type="entry name" value="Cyt_C_Oxase_1"/>
</dbReference>
<dbReference type="EMBL" id="BEHT01000011">
    <property type="protein sequence ID" value="GBC98451.1"/>
    <property type="molecule type" value="Genomic_DNA"/>
</dbReference>
<keyword evidence="2 6" id="KW-0679">Respiratory chain</keyword>
<feature type="transmembrane region" description="Helical" evidence="7">
    <location>
        <begin position="416"/>
        <end position="439"/>
    </location>
</feature>
<evidence type="ECO:0000313" key="10">
    <source>
        <dbReference type="Proteomes" id="UP000236173"/>
    </source>
</evidence>
<dbReference type="SUPFAM" id="SSF81442">
    <property type="entry name" value="Cytochrome c oxidase subunit I-like"/>
    <property type="match status" value="1"/>
</dbReference>
<dbReference type="Proteomes" id="UP000236173">
    <property type="component" value="Unassembled WGS sequence"/>
</dbReference>
<evidence type="ECO:0000256" key="7">
    <source>
        <dbReference type="SAM" id="Phobius"/>
    </source>
</evidence>
<dbReference type="PRINTS" id="PR01165">
    <property type="entry name" value="CYCOXIDASEI"/>
</dbReference>
<keyword evidence="6" id="KW-0408">Iron</keyword>
<comment type="subcellular location">
    <subcellularLocation>
        <location evidence="1">Membrane</location>
        <topology evidence="1">Multi-pass membrane protein</topology>
    </subcellularLocation>
</comment>
<feature type="transmembrane region" description="Helical" evidence="7">
    <location>
        <begin position="381"/>
        <end position="404"/>
    </location>
</feature>
<evidence type="ECO:0000256" key="2">
    <source>
        <dbReference type="ARBA" id="ARBA00022660"/>
    </source>
</evidence>
<feature type="transmembrane region" description="Helical" evidence="7">
    <location>
        <begin position="176"/>
        <end position="198"/>
    </location>
</feature>
<dbReference type="InterPro" id="IPR036927">
    <property type="entry name" value="Cyt_c_oxase-like_su1_sf"/>
</dbReference>
<dbReference type="PANTHER" id="PTHR10422:SF18">
    <property type="entry name" value="CYTOCHROME C OXIDASE SUBUNIT 1"/>
    <property type="match status" value="1"/>
</dbReference>
<feature type="transmembrane region" description="Helical" evidence="7">
    <location>
        <begin position="312"/>
        <end position="331"/>
    </location>
</feature>
<feature type="transmembrane region" description="Helical" evidence="7">
    <location>
        <begin position="132"/>
        <end position="156"/>
    </location>
</feature>
<name>A0A2H5XB83_9BACT</name>
<keyword evidence="6" id="KW-0813">Transport</keyword>
<feature type="transmembrane region" description="Helical" evidence="7">
    <location>
        <begin position="82"/>
        <end position="112"/>
    </location>
</feature>
<dbReference type="Gene3D" id="1.20.210.10">
    <property type="entry name" value="Cytochrome c oxidase-like, subunit I domain"/>
    <property type="match status" value="1"/>
</dbReference>
<dbReference type="PROSITE" id="PS50855">
    <property type="entry name" value="COX1"/>
    <property type="match status" value="1"/>
</dbReference>
<organism evidence="9 10">
    <name type="scientific">Candidatus Fervidibacter japonicus</name>
    <dbReference type="NCBI Taxonomy" id="2035412"/>
    <lineage>
        <taxon>Bacteria</taxon>
        <taxon>Candidatus Fervidibacterota</taxon>
        <taxon>Candidatus Fervidibacter</taxon>
    </lineage>
</organism>
<evidence type="ECO:0000256" key="6">
    <source>
        <dbReference type="RuleBase" id="RU000370"/>
    </source>
</evidence>
<comment type="similarity">
    <text evidence="6">Belongs to the heme-copper respiratory oxidase family.</text>
</comment>
<feature type="domain" description="Cytochrome oxidase subunit I profile" evidence="8">
    <location>
        <begin position="13"/>
        <end position="560"/>
    </location>
</feature>
<dbReference type="InterPro" id="IPR023616">
    <property type="entry name" value="Cyt_c_oxase-like_su1_dom"/>
</dbReference>
<keyword evidence="4 7" id="KW-1133">Transmembrane helix</keyword>
<keyword evidence="6" id="KW-0479">Metal-binding</keyword>
<keyword evidence="9" id="KW-0560">Oxidoreductase</keyword>
<dbReference type="GO" id="GO:0009060">
    <property type="term" value="P:aerobic respiration"/>
    <property type="evidence" value="ECO:0007669"/>
    <property type="project" value="InterPro"/>
</dbReference>
<feature type="transmembrane region" description="Helical" evidence="7">
    <location>
        <begin position="29"/>
        <end position="49"/>
    </location>
</feature>